<dbReference type="Proteomes" id="UP000063699">
    <property type="component" value="Chromosome"/>
</dbReference>
<protein>
    <submittedName>
        <fullName evidence="1">Uncharacterized protein</fullName>
    </submittedName>
</protein>
<organism evidence="1 2">
    <name type="scientific">Kibdelosporangium phytohabitans</name>
    <dbReference type="NCBI Taxonomy" id="860235"/>
    <lineage>
        <taxon>Bacteria</taxon>
        <taxon>Bacillati</taxon>
        <taxon>Actinomycetota</taxon>
        <taxon>Actinomycetes</taxon>
        <taxon>Pseudonocardiales</taxon>
        <taxon>Pseudonocardiaceae</taxon>
        <taxon>Kibdelosporangium</taxon>
    </lineage>
</organism>
<dbReference type="EMBL" id="CP012752">
    <property type="protein sequence ID" value="ALG06358.1"/>
    <property type="molecule type" value="Genomic_DNA"/>
</dbReference>
<dbReference type="KEGG" id="kphy:AOZ06_04960"/>
<dbReference type="OrthoDB" id="3690981at2"/>
<gene>
    <name evidence="1" type="ORF">AOZ06_04960</name>
</gene>
<dbReference type="AlphaFoldDB" id="A0A0N9HWH2"/>
<reference evidence="1 2" key="1">
    <citation type="submission" date="2015-07" db="EMBL/GenBank/DDBJ databases">
        <title>Genome sequencing of Kibdelosporangium phytohabitans.</title>
        <authorList>
            <person name="Qin S."/>
            <person name="Xing K."/>
        </authorList>
    </citation>
    <scope>NUCLEOTIDE SEQUENCE [LARGE SCALE GENOMIC DNA]</scope>
    <source>
        <strain evidence="1 2">KLBMP1111</strain>
    </source>
</reference>
<evidence type="ECO:0000313" key="2">
    <source>
        <dbReference type="Proteomes" id="UP000063699"/>
    </source>
</evidence>
<sequence length="121" mass="13194">MDNSRKSITEADAVQQYPELAPLVGVRDAGWVCRPLYDQHDQLLGLAGSRSVRQYTDAIYLFDRTHAITARVRAGAYGGGCVWVRDGNDIAEVVTDLFTLPAPDSPGAPSLVIKPNPLWTP</sequence>
<accession>A0A0N9HWH2</accession>
<keyword evidence="2" id="KW-1185">Reference proteome</keyword>
<proteinExistence type="predicted"/>
<evidence type="ECO:0000313" key="1">
    <source>
        <dbReference type="EMBL" id="ALG06358.1"/>
    </source>
</evidence>
<name>A0A0N9HWH2_9PSEU</name>
<dbReference type="RefSeq" id="WP_054288334.1">
    <property type="nucleotide sequence ID" value="NZ_CP012752.1"/>
</dbReference>